<dbReference type="Proteomes" id="UP000182882">
    <property type="component" value="Unassembled WGS sequence"/>
</dbReference>
<feature type="domain" description="DUF4114" evidence="3">
    <location>
        <begin position="94"/>
        <end position="143"/>
    </location>
</feature>
<feature type="chain" id="PRO_5016432016" evidence="1">
    <location>
        <begin position="20"/>
        <end position="186"/>
    </location>
</feature>
<feature type="domain" description="Ice-binding protein C-terminal" evidence="2">
    <location>
        <begin position="153"/>
        <end position="177"/>
    </location>
</feature>
<feature type="signal peptide" evidence="1">
    <location>
        <begin position="1"/>
        <end position="19"/>
    </location>
</feature>
<keyword evidence="5" id="KW-1185">Reference proteome</keyword>
<dbReference type="NCBIfam" id="TIGR02595">
    <property type="entry name" value="PEP_CTERM"/>
    <property type="match status" value="1"/>
</dbReference>
<protein>
    <submittedName>
        <fullName evidence="4">PEP-CTERM protein-sorting domain-containing protein</fullName>
    </submittedName>
</protein>
<evidence type="ECO:0000256" key="1">
    <source>
        <dbReference type="SAM" id="SignalP"/>
    </source>
</evidence>
<proteinExistence type="predicted"/>
<dbReference type="InterPro" id="IPR025193">
    <property type="entry name" value="DUF4114"/>
</dbReference>
<dbReference type="EMBL" id="FNLN01000014">
    <property type="protein sequence ID" value="SDT97039.1"/>
    <property type="molecule type" value="Genomic_DNA"/>
</dbReference>
<evidence type="ECO:0000259" key="2">
    <source>
        <dbReference type="Pfam" id="PF07589"/>
    </source>
</evidence>
<dbReference type="Pfam" id="PF13448">
    <property type="entry name" value="DUF4114"/>
    <property type="match status" value="1"/>
</dbReference>
<name>A0A1H2EPU2_9PROT</name>
<dbReference type="InterPro" id="IPR013424">
    <property type="entry name" value="Ice-binding_C"/>
</dbReference>
<evidence type="ECO:0000259" key="3">
    <source>
        <dbReference type="Pfam" id="PF13448"/>
    </source>
</evidence>
<accession>A0A1H2EPU2</accession>
<gene>
    <name evidence="4" type="ORF">SAMN05216406_11456</name>
</gene>
<dbReference type="RefSeq" id="WP_062559522.1">
    <property type="nucleotide sequence ID" value="NZ_CP013341.1"/>
</dbReference>
<sequence>MKLYLLSIALFFITFSVQAVSFTVKNDGPVNAYFAGSSADYESNFLAFIGKGEHSLPFSVFSNRQASMGDFKSLGEFHAGDYFIPVLQVITTGDFFWSNPESNSDGLNHVFASSFQLPDGTSAVLIGFEDIRGGGDLDFNDHMAIFTNIEIAPVPEPETYLMLLIGLLLVIYVVRKRGIGGSGSAV</sequence>
<evidence type="ECO:0000313" key="5">
    <source>
        <dbReference type="Proteomes" id="UP000182882"/>
    </source>
</evidence>
<dbReference type="Pfam" id="PF07589">
    <property type="entry name" value="PEP-CTERM"/>
    <property type="match status" value="1"/>
</dbReference>
<dbReference type="AlphaFoldDB" id="A0A1H2EPU2"/>
<organism evidence="4 5">
    <name type="scientific">Nitrosomonas ureae</name>
    <dbReference type="NCBI Taxonomy" id="44577"/>
    <lineage>
        <taxon>Bacteria</taxon>
        <taxon>Pseudomonadati</taxon>
        <taxon>Pseudomonadota</taxon>
        <taxon>Betaproteobacteria</taxon>
        <taxon>Nitrosomonadales</taxon>
        <taxon>Nitrosomonadaceae</taxon>
        <taxon>Nitrosomonas</taxon>
    </lineage>
</organism>
<dbReference type="KEGG" id="nur:ATY38_12075"/>
<keyword evidence="1" id="KW-0732">Signal</keyword>
<reference evidence="5" key="1">
    <citation type="submission" date="2016-10" db="EMBL/GenBank/DDBJ databases">
        <authorList>
            <person name="Varghese N."/>
            <person name="Submissions S."/>
        </authorList>
    </citation>
    <scope>NUCLEOTIDE SEQUENCE [LARGE SCALE GENOMIC DNA]</scope>
    <source>
        <strain evidence="5">Nm10</strain>
    </source>
</reference>
<evidence type="ECO:0000313" key="4">
    <source>
        <dbReference type="EMBL" id="SDT97039.1"/>
    </source>
</evidence>